<dbReference type="EMBL" id="CP000812">
    <property type="protein sequence ID" value="ABV33749.1"/>
    <property type="molecule type" value="Genomic_DNA"/>
</dbReference>
<proteinExistence type="predicted"/>
<gene>
    <name evidence="1" type="ordered locus">Tlet_1184</name>
</gene>
<dbReference type="KEGG" id="tle:Tlet_1184"/>
<dbReference type="eggNOG" id="ENOG5030M0Y">
    <property type="taxonomic scope" value="Bacteria"/>
</dbReference>
<sequence length="355" mass="41593">MLNLNKTLKYLKIATQLLLITIKKSFILPLHNLWIRKVHKDICNGSNNTYFLIVNHMGDTFVTLSILENSRKYRMLQDNVIPIIFEGYKDLMTYFPFLSKKFLTWKNERFFLMNSRNLSDFNGFILNSSRYNLYIGILEKVRYKNLILIGYKYKYFKTFIKHIVNTNNISYARFDNYLKFILGVPFDIPTKLEFQRNQINTEKALAFMREHNLKIGKTVILAPYSNSVPSSKEEENLKMFERIAKLLDLKGYTVCTNVDRKNSEPIKGTIPISPSLDILIDLAELCGYVVAFRSGFTDIVANSSAKLFVYYPKVYIFPQISFYHYCSLSYIFDNPDVLEIEGDRNKFVQIIDNVL</sequence>
<dbReference type="STRING" id="416591.Tlet_1184"/>
<protein>
    <recommendedName>
        <fullName evidence="3">ADP-heptose:LPS heptosyltransferase-like protein</fullName>
    </recommendedName>
</protein>
<reference evidence="1 2" key="1">
    <citation type="submission" date="2007-08" db="EMBL/GenBank/DDBJ databases">
        <title>Complete sequence of Thermotoga lettingae TMO.</title>
        <authorList>
            <consortium name="US DOE Joint Genome Institute"/>
            <person name="Copeland A."/>
            <person name="Lucas S."/>
            <person name="Lapidus A."/>
            <person name="Barry K."/>
            <person name="Glavina del Rio T."/>
            <person name="Dalin E."/>
            <person name="Tice H."/>
            <person name="Pitluck S."/>
            <person name="Foster B."/>
            <person name="Bruce D."/>
            <person name="Schmutz J."/>
            <person name="Larimer F."/>
            <person name="Land M."/>
            <person name="Hauser L."/>
            <person name="Kyrpides N."/>
            <person name="Mikhailova N."/>
            <person name="Nelson K."/>
            <person name="Gogarten J.P."/>
            <person name="Noll K."/>
            <person name="Richardson P."/>
        </authorList>
    </citation>
    <scope>NUCLEOTIDE SEQUENCE [LARGE SCALE GENOMIC DNA]</scope>
    <source>
        <strain evidence="2">ATCC BAA-301 / DSM 14385 / NBRC 107922 / TMO</strain>
    </source>
</reference>
<dbReference type="AlphaFoldDB" id="A8F6G5"/>
<evidence type="ECO:0000313" key="1">
    <source>
        <dbReference type="EMBL" id="ABV33749.1"/>
    </source>
</evidence>
<name>A8F6G5_PSELT</name>
<evidence type="ECO:0000313" key="2">
    <source>
        <dbReference type="Proteomes" id="UP000002016"/>
    </source>
</evidence>
<reference evidence="1 2" key="2">
    <citation type="journal article" date="2009" name="Proc. Natl. Acad. Sci. U.S.A.">
        <title>On the chimeric nature, thermophilic origin, and phylogenetic placement of the Thermotogales.</title>
        <authorList>
            <person name="Zhaxybayeva O."/>
            <person name="Swithers K.S."/>
            <person name="Lapierre P."/>
            <person name="Fournier G.P."/>
            <person name="Bickhart D.M."/>
            <person name="DeBoy R.T."/>
            <person name="Nelson K.E."/>
            <person name="Nesbo C.L."/>
            <person name="Doolittle W.F."/>
            <person name="Gogarten J.P."/>
            <person name="Noll K.M."/>
        </authorList>
    </citation>
    <scope>NUCLEOTIDE SEQUENCE [LARGE SCALE GENOMIC DNA]</scope>
    <source>
        <strain evidence="2">ATCC BAA-301 / DSM 14385 / NBRC 107922 / TMO</strain>
    </source>
</reference>
<accession>A8F6G5</accession>
<evidence type="ECO:0008006" key="3">
    <source>
        <dbReference type="Google" id="ProtNLM"/>
    </source>
</evidence>
<dbReference type="HOGENOM" id="CLU_780453_0_0_0"/>
<organism evidence="1 2">
    <name type="scientific">Pseudothermotoga lettingae (strain ATCC BAA-301 / DSM 14385 / NBRC 107922 / TMO)</name>
    <name type="common">Thermotoga lettingae</name>
    <dbReference type="NCBI Taxonomy" id="416591"/>
    <lineage>
        <taxon>Bacteria</taxon>
        <taxon>Thermotogati</taxon>
        <taxon>Thermotogota</taxon>
        <taxon>Thermotogae</taxon>
        <taxon>Thermotogales</taxon>
        <taxon>Thermotogaceae</taxon>
        <taxon>Pseudothermotoga</taxon>
    </lineage>
</organism>
<keyword evidence="2" id="KW-1185">Reference proteome</keyword>
<dbReference type="Proteomes" id="UP000002016">
    <property type="component" value="Chromosome"/>
</dbReference>